<feature type="transmembrane region" description="Helical" evidence="1">
    <location>
        <begin position="38"/>
        <end position="59"/>
    </location>
</feature>
<gene>
    <name evidence="2" type="ORF">OSO01_23070</name>
</gene>
<accession>A0A511ZJD8</accession>
<keyword evidence="3" id="KW-1185">Reference proteome</keyword>
<dbReference type="EMBL" id="BJYM01000008">
    <property type="protein sequence ID" value="GEN87568.1"/>
    <property type="molecule type" value="Genomic_DNA"/>
</dbReference>
<dbReference type="Proteomes" id="UP000321558">
    <property type="component" value="Unassembled WGS sequence"/>
</dbReference>
<proteinExistence type="predicted"/>
<dbReference type="RefSeq" id="WP_147210521.1">
    <property type="nucleotide sequence ID" value="NZ_BJYM01000008.1"/>
</dbReference>
<organism evidence="2 3">
    <name type="scientific">Oceanobacillus sojae</name>
    <dbReference type="NCBI Taxonomy" id="582851"/>
    <lineage>
        <taxon>Bacteria</taxon>
        <taxon>Bacillati</taxon>
        <taxon>Bacillota</taxon>
        <taxon>Bacilli</taxon>
        <taxon>Bacillales</taxon>
        <taxon>Bacillaceae</taxon>
        <taxon>Oceanobacillus</taxon>
    </lineage>
</organism>
<sequence length="122" mass="13955">MKRLGLLFLMLIVSIVTLFVTAYYQRDMNTLSLNDPQVIQASIIVMVILFIPPVLLSFFNHKFWRFLSAIYQSMFFLGFIILVPTGVFSFNAVFISIVSLVGAVISIWSIFITLPESFFKES</sequence>
<evidence type="ECO:0000256" key="1">
    <source>
        <dbReference type="SAM" id="Phobius"/>
    </source>
</evidence>
<feature type="transmembrane region" description="Helical" evidence="1">
    <location>
        <begin position="93"/>
        <end position="114"/>
    </location>
</feature>
<keyword evidence="1" id="KW-1133">Transmembrane helix</keyword>
<keyword evidence="1" id="KW-0812">Transmembrane</keyword>
<reference evidence="2 3" key="1">
    <citation type="submission" date="2019-07" db="EMBL/GenBank/DDBJ databases">
        <title>Whole genome shotgun sequence of Oceanobacillus sojae NBRC 105379.</title>
        <authorList>
            <person name="Hosoyama A."/>
            <person name="Uohara A."/>
            <person name="Ohji S."/>
            <person name="Ichikawa N."/>
        </authorList>
    </citation>
    <scope>NUCLEOTIDE SEQUENCE [LARGE SCALE GENOMIC DNA]</scope>
    <source>
        <strain evidence="2 3">NBRC 105379</strain>
    </source>
</reference>
<protein>
    <submittedName>
        <fullName evidence="2">Uncharacterized protein</fullName>
    </submittedName>
</protein>
<dbReference type="AlphaFoldDB" id="A0A511ZJD8"/>
<evidence type="ECO:0000313" key="3">
    <source>
        <dbReference type="Proteomes" id="UP000321558"/>
    </source>
</evidence>
<dbReference type="OrthoDB" id="2720056at2"/>
<comment type="caution">
    <text evidence="2">The sequence shown here is derived from an EMBL/GenBank/DDBJ whole genome shotgun (WGS) entry which is preliminary data.</text>
</comment>
<name>A0A511ZJD8_9BACI</name>
<evidence type="ECO:0000313" key="2">
    <source>
        <dbReference type="EMBL" id="GEN87568.1"/>
    </source>
</evidence>
<dbReference type="STRING" id="582851.GCA_900162665_00732"/>
<feature type="transmembrane region" description="Helical" evidence="1">
    <location>
        <begin position="66"/>
        <end position="87"/>
    </location>
</feature>
<keyword evidence="1" id="KW-0472">Membrane</keyword>